<organism evidence="7 8">
    <name type="scientific">Amycolatopsis roodepoortensis</name>
    <dbReference type="NCBI Taxonomy" id="700274"/>
    <lineage>
        <taxon>Bacteria</taxon>
        <taxon>Bacillati</taxon>
        <taxon>Actinomycetota</taxon>
        <taxon>Actinomycetes</taxon>
        <taxon>Pseudonocardiales</taxon>
        <taxon>Pseudonocardiaceae</taxon>
        <taxon>Amycolatopsis</taxon>
    </lineage>
</organism>
<dbReference type="SUPFAM" id="SSF56176">
    <property type="entry name" value="FAD-binding/transporter-associated domain-like"/>
    <property type="match status" value="1"/>
</dbReference>
<dbReference type="InterPro" id="IPR016166">
    <property type="entry name" value="FAD-bd_PCMH"/>
</dbReference>
<dbReference type="EMBL" id="JADBEJ010000001">
    <property type="protein sequence ID" value="MBE1574318.1"/>
    <property type="molecule type" value="Genomic_DNA"/>
</dbReference>
<keyword evidence="4" id="KW-0274">FAD</keyword>
<evidence type="ECO:0000313" key="8">
    <source>
        <dbReference type="Proteomes" id="UP000656548"/>
    </source>
</evidence>
<dbReference type="PROSITE" id="PS51387">
    <property type="entry name" value="FAD_PCMH"/>
    <property type="match status" value="1"/>
</dbReference>
<comment type="similarity">
    <text evidence="2">Belongs to the oxygen-dependent FAD-linked oxidoreductase family.</text>
</comment>
<dbReference type="Gene3D" id="3.30.465.10">
    <property type="match status" value="1"/>
</dbReference>
<evidence type="ECO:0000256" key="5">
    <source>
        <dbReference type="ARBA" id="ARBA00023002"/>
    </source>
</evidence>
<evidence type="ECO:0000256" key="2">
    <source>
        <dbReference type="ARBA" id="ARBA00005466"/>
    </source>
</evidence>
<evidence type="ECO:0000256" key="1">
    <source>
        <dbReference type="ARBA" id="ARBA00001974"/>
    </source>
</evidence>
<keyword evidence="8" id="KW-1185">Reference proteome</keyword>
<dbReference type="Pfam" id="PF01565">
    <property type="entry name" value="FAD_binding_4"/>
    <property type="match status" value="1"/>
</dbReference>
<dbReference type="Proteomes" id="UP000656548">
    <property type="component" value="Unassembled WGS sequence"/>
</dbReference>
<gene>
    <name evidence="7" type="ORF">H4W30_001347</name>
</gene>
<proteinExistence type="inferred from homology"/>
<sequence>MVQAAARAGKRLTVRSGGHCYEDFVDDPESEVIVDLSQMTEIRFDARRRAFAVDAGTPLGKVYETLFKNWGVTVPGGSCPTVAVGGHVVGGGYGPLNRLHGLIVDHLYAVEVVVVDRSGRASLVYASRERSDPNRDLWWAHTGGGGGNFGIVTRYWFRTPGATGSDPARLLPRPPARVWVASVNWPWAGMSEASFTRLLRNYGAWHEQNSDADSPYAGLFSRLGLMPSTAGVLNVALQMDATVPGAEKLIDEYLAALGEGVDVTPFTMERQCLPWWRATTWLGLFTNIQTAREDFKSAYMRANFTPEQAAAFYRNLTSAESANRGAVVSIASYGGRTNTVASSETAVAHRDSIMKLLYVVGWTDPAQDEANLAWIRRLYREVYAGSGGVPVPDETTDGCFVNYCDTDLSDPEFNKSGVPWSTLYYKENYPRLRRIKGKWDPRDFFRHGQSVEPAVAP</sequence>
<dbReference type="InterPro" id="IPR050416">
    <property type="entry name" value="FAD-linked_Oxidoreductase"/>
</dbReference>
<protein>
    <recommendedName>
        <fullName evidence="6">FAD-binding PCMH-type domain-containing protein</fullName>
    </recommendedName>
</protein>
<dbReference type="Pfam" id="PF08031">
    <property type="entry name" value="BBE"/>
    <property type="match status" value="1"/>
</dbReference>
<evidence type="ECO:0000256" key="4">
    <source>
        <dbReference type="ARBA" id="ARBA00022827"/>
    </source>
</evidence>
<comment type="caution">
    <text evidence="7">The sequence shown here is derived from an EMBL/GenBank/DDBJ whole genome shotgun (WGS) entry which is preliminary data.</text>
</comment>
<comment type="cofactor">
    <cofactor evidence="1">
        <name>FAD</name>
        <dbReference type="ChEBI" id="CHEBI:57692"/>
    </cofactor>
</comment>
<evidence type="ECO:0000256" key="3">
    <source>
        <dbReference type="ARBA" id="ARBA00022630"/>
    </source>
</evidence>
<evidence type="ECO:0000259" key="6">
    <source>
        <dbReference type="PROSITE" id="PS51387"/>
    </source>
</evidence>
<accession>A0ABR9L2I8</accession>
<dbReference type="InterPro" id="IPR016169">
    <property type="entry name" value="FAD-bd_PCMH_sub2"/>
</dbReference>
<dbReference type="Gene3D" id="3.40.462.20">
    <property type="match status" value="1"/>
</dbReference>
<dbReference type="InterPro" id="IPR036318">
    <property type="entry name" value="FAD-bd_PCMH-like_sf"/>
</dbReference>
<name>A0ABR9L2I8_9PSEU</name>
<keyword evidence="5" id="KW-0560">Oxidoreductase</keyword>
<dbReference type="InterPro" id="IPR012951">
    <property type="entry name" value="BBE"/>
</dbReference>
<reference evidence="7 8" key="1">
    <citation type="submission" date="2020-10" db="EMBL/GenBank/DDBJ databases">
        <title>Sequencing the genomes of 1000 actinobacteria strains.</title>
        <authorList>
            <person name="Klenk H.-P."/>
        </authorList>
    </citation>
    <scope>NUCLEOTIDE SEQUENCE [LARGE SCALE GENOMIC DNA]</scope>
    <source>
        <strain evidence="7 8">DSM 46661</strain>
    </source>
</reference>
<evidence type="ECO:0000313" key="7">
    <source>
        <dbReference type="EMBL" id="MBE1574318.1"/>
    </source>
</evidence>
<feature type="domain" description="FAD-binding PCMH-type" evidence="6">
    <location>
        <begin position="1"/>
        <end position="162"/>
    </location>
</feature>
<keyword evidence="3" id="KW-0285">Flavoprotein</keyword>
<dbReference type="PANTHER" id="PTHR42973:SF39">
    <property type="entry name" value="FAD-BINDING PCMH-TYPE DOMAIN-CONTAINING PROTEIN"/>
    <property type="match status" value="1"/>
</dbReference>
<dbReference type="PANTHER" id="PTHR42973">
    <property type="entry name" value="BINDING OXIDOREDUCTASE, PUTATIVE (AFU_ORTHOLOGUE AFUA_1G17690)-RELATED"/>
    <property type="match status" value="1"/>
</dbReference>
<dbReference type="InterPro" id="IPR006094">
    <property type="entry name" value="Oxid_FAD_bind_N"/>
</dbReference>